<protein>
    <submittedName>
        <fullName evidence="3">Membrane protein, putative</fullName>
    </submittedName>
</protein>
<feature type="compositionally biased region" description="Low complexity" evidence="1">
    <location>
        <begin position="297"/>
        <end position="307"/>
    </location>
</feature>
<reference evidence="3 4" key="1">
    <citation type="submission" date="2005-09" db="EMBL/GenBank/DDBJ databases">
        <authorList>
            <person name="Woods D.E."/>
            <person name="Nierman W.C."/>
        </authorList>
    </citation>
    <scope>NUCLEOTIDE SEQUENCE [LARGE SCALE GENOMIC DNA]</scope>
    <source>
        <strain evidence="3 4">1710b</strain>
    </source>
</reference>
<sequence>MRGVGVRGGRLCAVSEHALHQRGVDPAAVLEAHAAQRADGLEAERAMQRCRAAAPAVGDHRDHLPPRARLAARDQRGEQHAADAAAAARLVHVDRIFDRIAVCTARPIRRRIRVARDDAVQLGDEIRQAVPPHRFAPRAQIVDRRRRFLERRDARQHVMRIDRLDRFEIVFGGVAHDGGRGGGVGGFHLENKQGRNDEIATMRAFVDIRQARRRRTVGAAGDAPVRASPRASGDRSPQRALAVDRAHGARAFVTCGALNSYNRRLFRRAARRDESRRRRATGKHHEKNARRGFGEMNNQNTMNKFNNGPAESRKKTDARRRSAGARGATSAARTAHAQRDAKCSPDGVATGRGVTSAMPDDSVQLGRPAASQPRVEVATEAASASGDPSDPSRSSGARRSPHALDAAGPAAAPCAAEPPRSAAPGAARMPRVHRAFASLQTHYKKLDTAQKLYLNCALALLLYGVTYPLHAWWNFVGLALLSLAFWFAGMVCDALTLYKRIYATHIGKGLLLLAFTGFTNFAIALANQRINAFAGVDPSKFPHTEIFVAILSIPFIALLILMMLYTASVLFLPVYGVFFIAMDAKAKAFFSAGLMKQDDSEYPVITGIFRFVSFFVFAGVVLFFAKRMLGDYDRFMTSTAERSVYQLEMYEKSPCDVPAGARVAFLDDGNIVYALRVGAELKFFPQRCKRSGQ</sequence>
<evidence type="ECO:0000313" key="4">
    <source>
        <dbReference type="Proteomes" id="UP000002700"/>
    </source>
</evidence>
<feature type="compositionally biased region" description="Low complexity" evidence="1">
    <location>
        <begin position="324"/>
        <end position="335"/>
    </location>
</feature>
<gene>
    <name evidence="3" type="ordered locus">BURPS1710b_A2532</name>
</gene>
<feature type="transmembrane region" description="Helical" evidence="2">
    <location>
        <begin position="546"/>
        <end position="565"/>
    </location>
</feature>
<accession>Q3JFH2</accession>
<dbReference type="HOGENOM" id="CLU_025042_0_0_4"/>
<keyword evidence="2" id="KW-0472">Membrane</keyword>
<feature type="transmembrane region" description="Helical" evidence="2">
    <location>
        <begin position="510"/>
        <end position="526"/>
    </location>
</feature>
<keyword evidence="2" id="KW-0812">Transmembrane</keyword>
<feature type="compositionally biased region" description="Basic residues" evidence="1">
    <location>
        <begin position="277"/>
        <end position="290"/>
    </location>
</feature>
<proteinExistence type="predicted"/>
<dbReference type="Proteomes" id="UP000002700">
    <property type="component" value="Chromosome II"/>
</dbReference>
<evidence type="ECO:0000313" key="3">
    <source>
        <dbReference type="EMBL" id="ABA51916.1"/>
    </source>
</evidence>
<dbReference type="EMBL" id="CP000125">
    <property type="protein sequence ID" value="ABA51916.1"/>
    <property type="molecule type" value="Genomic_DNA"/>
</dbReference>
<feature type="compositionally biased region" description="Basic and acidic residues" evidence="1">
    <location>
        <begin position="232"/>
        <end position="241"/>
    </location>
</feature>
<feature type="transmembrane region" description="Helical" evidence="2">
    <location>
        <begin position="475"/>
        <end position="498"/>
    </location>
</feature>
<feature type="region of interest" description="Disordered" evidence="1">
    <location>
        <begin position="215"/>
        <end position="241"/>
    </location>
</feature>
<evidence type="ECO:0000256" key="2">
    <source>
        <dbReference type="SAM" id="Phobius"/>
    </source>
</evidence>
<dbReference type="AlphaFoldDB" id="Q3JFH2"/>
<keyword evidence="2" id="KW-1133">Transmembrane helix</keyword>
<organism evidence="3 4">
    <name type="scientific">Burkholderia pseudomallei (strain 1710b)</name>
    <dbReference type="NCBI Taxonomy" id="320372"/>
    <lineage>
        <taxon>Bacteria</taxon>
        <taxon>Pseudomonadati</taxon>
        <taxon>Pseudomonadota</taxon>
        <taxon>Betaproteobacteria</taxon>
        <taxon>Burkholderiales</taxon>
        <taxon>Burkholderiaceae</taxon>
        <taxon>Burkholderia</taxon>
        <taxon>pseudomallei group</taxon>
    </lineage>
</organism>
<feature type="transmembrane region" description="Helical" evidence="2">
    <location>
        <begin position="602"/>
        <end position="625"/>
    </location>
</feature>
<dbReference type="KEGG" id="bpm:BURPS1710b_A2532"/>
<feature type="transmembrane region" description="Helical" evidence="2">
    <location>
        <begin position="452"/>
        <end position="469"/>
    </location>
</feature>
<name>Q3JFH2_BURP1</name>
<feature type="region of interest" description="Disordered" evidence="1">
    <location>
        <begin position="269"/>
        <end position="427"/>
    </location>
</feature>
<evidence type="ECO:0000256" key="1">
    <source>
        <dbReference type="SAM" id="MobiDB-lite"/>
    </source>
</evidence>
<dbReference type="EnsemblBacteria" id="ABA51916">
    <property type="protein sequence ID" value="ABA51916"/>
    <property type="gene ID" value="BURPS1710b_A2532"/>
</dbReference>
<feature type="compositionally biased region" description="Low complexity" evidence="1">
    <location>
        <begin position="381"/>
        <end position="424"/>
    </location>
</feature>